<dbReference type="RefSeq" id="WP_182555432.1">
    <property type="nucleotide sequence ID" value="NZ_BPRF01000029.1"/>
</dbReference>
<sequence>MTHDAGWPPLILANAPNGATRTKADHPALPITAAEIARTAAEIAEAGAALIHVHVRDRAGRHLLDAEAYRAVTAAIRAEVGDRLVVQITSEAAGRYQSPEQMAVVRATRPEAVSLALREIVPDAGAEEAAAQFFAWARAERVLLQIILYTPDEVTRYRALKARGVLGAGEDFPLFVLGRYTPGQVSVPADLLPFLAEAGESLPLWSICAFGPRENACALAAAALGGHVRVGFENSLLAPDGSRAESNAAQMRRAADGARLLGRPLADADTARAMMA</sequence>
<dbReference type="Pfam" id="PF05853">
    <property type="entry name" value="BKACE"/>
    <property type="match status" value="1"/>
</dbReference>
<organism evidence="5 6">
    <name type="scientific">Methylorubrum thiocyanatum</name>
    <dbReference type="NCBI Taxonomy" id="47958"/>
    <lineage>
        <taxon>Bacteria</taxon>
        <taxon>Pseudomonadati</taxon>
        <taxon>Pseudomonadota</taxon>
        <taxon>Alphaproteobacteria</taxon>
        <taxon>Hyphomicrobiales</taxon>
        <taxon>Methylobacteriaceae</taxon>
        <taxon>Methylorubrum</taxon>
    </lineage>
</organism>
<evidence type="ECO:0000313" key="5">
    <source>
        <dbReference type="EMBL" id="MBA8913912.1"/>
    </source>
</evidence>
<evidence type="ECO:0000256" key="4">
    <source>
        <dbReference type="ARBA" id="ARBA00022833"/>
    </source>
</evidence>
<dbReference type="PANTHER" id="PTHR37418:SF2">
    <property type="entry name" value="3-KETO-5-AMINOHEXANOATE CLEAVAGE ENZYME"/>
    <property type="match status" value="1"/>
</dbReference>
<keyword evidence="3" id="KW-0479">Metal-binding</keyword>
<dbReference type="Proteomes" id="UP000543554">
    <property type="component" value="Unassembled WGS sequence"/>
</dbReference>
<keyword evidence="6" id="KW-1185">Reference proteome</keyword>
<dbReference type="AlphaFoldDB" id="A0AA40S455"/>
<dbReference type="InterPro" id="IPR008567">
    <property type="entry name" value="BKACE"/>
</dbReference>
<proteinExistence type="predicted"/>
<reference evidence="5 6" key="1">
    <citation type="submission" date="2020-08" db="EMBL/GenBank/DDBJ databases">
        <title>Genomic Encyclopedia of Type Strains, Phase IV (KMG-IV): sequencing the most valuable type-strain genomes for metagenomic binning, comparative biology and taxonomic classification.</title>
        <authorList>
            <person name="Goeker M."/>
        </authorList>
    </citation>
    <scope>NUCLEOTIDE SEQUENCE [LARGE SCALE GENOMIC DNA]</scope>
    <source>
        <strain evidence="5 6">DSM 11490</strain>
    </source>
</reference>
<gene>
    <name evidence="5" type="ORF">HNR51_003003</name>
</gene>
<evidence type="ECO:0000256" key="1">
    <source>
        <dbReference type="ARBA" id="ARBA00001947"/>
    </source>
</evidence>
<evidence type="ECO:0000256" key="2">
    <source>
        <dbReference type="ARBA" id="ARBA00022679"/>
    </source>
</evidence>
<name>A0AA40S455_9HYPH</name>
<keyword evidence="4" id="KW-0862">Zinc</keyword>
<evidence type="ECO:0000313" key="6">
    <source>
        <dbReference type="Proteomes" id="UP000543554"/>
    </source>
</evidence>
<dbReference type="PANTHER" id="PTHR37418">
    <property type="entry name" value="3-KETO-5-AMINOHEXANOATE CLEAVAGE ENZYME-RELATED"/>
    <property type="match status" value="1"/>
</dbReference>
<dbReference type="GO" id="GO:0043720">
    <property type="term" value="F:3-keto-5-aminohexanoate cleavage activity"/>
    <property type="evidence" value="ECO:0007669"/>
    <property type="project" value="InterPro"/>
</dbReference>
<dbReference type="InterPro" id="IPR013785">
    <property type="entry name" value="Aldolase_TIM"/>
</dbReference>
<dbReference type="GO" id="GO:0046872">
    <property type="term" value="F:metal ion binding"/>
    <property type="evidence" value="ECO:0007669"/>
    <property type="project" value="UniProtKB-KW"/>
</dbReference>
<dbReference type="EMBL" id="JACJIB010000005">
    <property type="protein sequence ID" value="MBA8913912.1"/>
    <property type="molecule type" value="Genomic_DNA"/>
</dbReference>
<dbReference type="Gene3D" id="3.20.20.70">
    <property type="entry name" value="Aldolase class I"/>
    <property type="match status" value="1"/>
</dbReference>
<evidence type="ECO:0000256" key="3">
    <source>
        <dbReference type="ARBA" id="ARBA00022723"/>
    </source>
</evidence>
<keyword evidence="2" id="KW-0808">Transferase</keyword>
<comment type="cofactor">
    <cofactor evidence="1">
        <name>Zn(2+)</name>
        <dbReference type="ChEBI" id="CHEBI:29105"/>
    </cofactor>
</comment>
<protein>
    <submittedName>
        <fullName evidence="5">Uncharacterized protein (DUF849 family)</fullName>
    </submittedName>
</protein>
<comment type="caution">
    <text evidence="5">The sequence shown here is derived from an EMBL/GenBank/DDBJ whole genome shotgun (WGS) entry which is preliminary data.</text>
</comment>
<accession>A0AA40S455</accession>